<accession>A0A4Q2UGM0</accession>
<dbReference type="AlphaFoldDB" id="A0A4Q2UGM0"/>
<name>A0A4Q2UGM0_9BACT</name>
<dbReference type="Pfam" id="PF03724">
    <property type="entry name" value="META"/>
    <property type="match status" value="1"/>
</dbReference>
<evidence type="ECO:0000313" key="3">
    <source>
        <dbReference type="Proteomes" id="UP000290407"/>
    </source>
</evidence>
<evidence type="ECO:0000259" key="1">
    <source>
        <dbReference type="Pfam" id="PF03724"/>
    </source>
</evidence>
<dbReference type="Proteomes" id="UP000290407">
    <property type="component" value="Unassembled WGS sequence"/>
</dbReference>
<dbReference type="InterPro" id="IPR038670">
    <property type="entry name" value="HslJ-like_sf"/>
</dbReference>
<keyword evidence="3" id="KW-1185">Reference proteome</keyword>
<protein>
    <submittedName>
        <fullName evidence="2">META domain-containing protein</fullName>
    </submittedName>
</protein>
<dbReference type="EMBL" id="SBLB01000005">
    <property type="protein sequence ID" value="RYC68294.1"/>
    <property type="molecule type" value="Genomic_DNA"/>
</dbReference>
<gene>
    <name evidence="2" type="ORF">EQG79_18175</name>
</gene>
<evidence type="ECO:0000313" key="2">
    <source>
        <dbReference type="EMBL" id="RYC68294.1"/>
    </source>
</evidence>
<organism evidence="2 3">
    <name type="scientific">Spirosoma sordidisoli</name>
    <dbReference type="NCBI Taxonomy" id="2502893"/>
    <lineage>
        <taxon>Bacteria</taxon>
        <taxon>Pseudomonadati</taxon>
        <taxon>Bacteroidota</taxon>
        <taxon>Cytophagia</taxon>
        <taxon>Cytophagales</taxon>
        <taxon>Cytophagaceae</taxon>
        <taxon>Spirosoma</taxon>
    </lineage>
</organism>
<dbReference type="PROSITE" id="PS51257">
    <property type="entry name" value="PROKAR_LIPOPROTEIN"/>
    <property type="match status" value="1"/>
</dbReference>
<dbReference type="Gene3D" id="2.40.128.270">
    <property type="match status" value="1"/>
</dbReference>
<dbReference type="InterPro" id="IPR005184">
    <property type="entry name" value="DUF306_Meta_HslJ"/>
</dbReference>
<feature type="domain" description="DUF306" evidence="1">
    <location>
        <begin position="43"/>
        <end position="131"/>
    </location>
</feature>
<reference evidence="2 3" key="1">
    <citation type="submission" date="2019-01" db="EMBL/GenBank/DDBJ databases">
        <title>Spirosoma flava sp. nov., a propanil-degrading bacterium isolated from herbicide-contaminated soil.</title>
        <authorList>
            <person name="Zhang L."/>
            <person name="Jiang J.-D."/>
        </authorList>
    </citation>
    <scope>NUCLEOTIDE SEQUENCE [LARGE SCALE GENOMIC DNA]</scope>
    <source>
        <strain evidence="2 3">TY50</strain>
    </source>
</reference>
<sequence>MKSLLLLSLTWLLIGACQRGEHVLPENVAQLVGTWQLREPASPYPVTLQLALDTANPPDDVTPFLTSGKSAVNTYSGRMSAALDGMMIVTRLSTTEMAGSTDAMQFEDVYFKNLKSVVRFDITSTNRLRLYFGTPQPGVLEFDKTQ</sequence>
<comment type="caution">
    <text evidence="2">The sequence shown here is derived from an EMBL/GenBank/DDBJ whole genome shotgun (WGS) entry which is preliminary data.</text>
</comment>
<dbReference type="RefSeq" id="WP_077924187.1">
    <property type="nucleotide sequence ID" value="NZ_SBLB01000005.1"/>
</dbReference>
<proteinExistence type="predicted"/>